<proteinExistence type="predicted"/>
<dbReference type="OrthoDB" id="1908548at2"/>
<dbReference type="EMBL" id="CP037940">
    <property type="protein sequence ID" value="QBO36948.1"/>
    <property type="molecule type" value="Genomic_DNA"/>
</dbReference>
<evidence type="ECO:0000313" key="1">
    <source>
        <dbReference type="EMBL" id="QBO36948.1"/>
    </source>
</evidence>
<gene>
    <name evidence="1" type="ORF">EQG49_11075</name>
</gene>
<sequence length="182" mass="20505">MGLEFKFSTEPKVELTVSEQMQKLWNSMQESKAEAKKSADYYKAEIDKLKRNAARDAELFEKNQRVLQGELQALMGDAENIDAGMGMEFRYKRFDPKKSNAWKVRTDGTAAALAKKYRDELEDFIKVETKESLTIPLDPIKKAAAAGELVTTDGKTINTVTGEILPGIELEKLADYVEIYKG</sequence>
<accession>A0A4P6YVW2</accession>
<dbReference type="Proteomes" id="UP000292886">
    <property type="component" value="Chromosome"/>
</dbReference>
<organism evidence="1 2">
    <name type="scientific">Periweissella cryptocerci</name>
    <dbReference type="NCBI Taxonomy" id="2506420"/>
    <lineage>
        <taxon>Bacteria</taxon>
        <taxon>Bacillati</taxon>
        <taxon>Bacillota</taxon>
        <taxon>Bacilli</taxon>
        <taxon>Lactobacillales</taxon>
        <taxon>Lactobacillaceae</taxon>
        <taxon>Periweissella</taxon>
    </lineage>
</organism>
<dbReference type="KEGG" id="wei:EQG49_11075"/>
<protein>
    <submittedName>
        <fullName evidence="1">Uncharacterized protein</fullName>
    </submittedName>
</protein>
<keyword evidence="2" id="KW-1185">Reference proteome</keyword>
<dbReference type="AlphaFoldDB" id="A0A4P6YVW2"/>
<name>A0A4P6YVW2_9LACO</name>
<dbReference type="RefSeq" id="WP_133364025.1">
    <property type="nucleotide sequence ID" value="NZ_CP037940.1"/>
</dbReference>
<evidence type="ECO:0000313" key="2">
    <source>
        <dbReference type="Proteomes" id="UP000292886"/>
    </source>
</evidence>
<reference evidence="2" key="1">
    <citation type="submission" date="2019-03" db="EMBL/GenBank/DDBJ databases">
        <title>Weissella sp. 26KH-42 Genome sequencing.</title>
        <authorList>
            <person name="Heo J."/>
            <person name="Kim S.-J."/>
            <person name="Kim J.-S."/>
            <person name="Hong S.-B."/>
            <person name="Kwon S.-W."/>
        </authorList>
    </citation>
    <scope>NUCLEOTIDE SEQUENCE [LARGE SCALE GENOMIC DNA]</scope>
    <source>
        <strain evidence="2">26KH-42</strain>
    </source>
</reference>